<dbReference type="GO" id="GO:0005829">
    <property type="term" value="C:cytosol"/>
    <property type="evidence" value="ECO:0007669"/>
    <property type="project" value="TreeGrafter"/>
</dbReference>
<proteinExistence type="inferred from homology"/>
<accession>A0A382NVN7</accession>
<dbReference type="PANTHER" id="PTHR45754">
    <property type="entry name" value="METHYLENETETRAHYDROFOLATE REDUCTASE"/>
    <property type="match status" value="1"/>
</dbReference>
<dbReference type="GO" id="GO:0035999">
    <property type="term" value="P:tetrahydrofolate interconversion"/>
    <property type="evidence" value="ECO:0007669"/>
    <property type="project" value="UniProtKB-UniPathway"/>
</dbReference>
<evidence type="ECO:0000256" key="6">
    <source>
        <dbReference type="ARBA" id="ARBA00023002"/>
    </source>
</evidence>
<name>A0A382NVN7_9ZZZZ</name>
<dbReference type="Pfam" id="PF02219">
    <property type="entry name" value="MTHFR"/>
    <property type="match status" value="1"/>
</dbReference>
<dbReference type="UniPathway" id="UPA00193"/>
<sequence length="139" mass="15827">MKVIEHIAKAQNPIFSFEIIPPKRGTSVQEITNIVKDLEPFNPPYIDVTSHSAEAYYEEGEKGIVKRYVRKKRPGTISICGIIQNRFKIDTVPHLLCRGFTKEETEDAVIELNYLGIHNILAIRGDETNYKKPIESGRS</sequence>
<feature type="non-terminal residue" evidence="7">
    <location>
        <position position="139"/>
    </location>
</feature>
<comment type="similarity">
    <text evidence="3">Belongs to the methylenetetrahydrofolate reductase family.</text>
</comment>
<protein>
    <submittedName>
        <fullName evidence="7">Uncharacterized protein</fullName>
    </submittedName>
</protein>
<dbReference type="AlphaFoldDB" id="A0A382NVN7"/>
<dbReference type="SUPFAM" id="SSF51730">
    <property type="entry name" value="FAD-linked oxidoreductase"/>
    <property type="match status" value="1"/>
</dbReference>
<keyword evidence="5" id="KW-0274">FAD</keyword>
<keyword evidence="4" id="KW-0285">Flavoprotein</keyword>
<evidence type="ECO:0000256" key="5">
    <source>
        <dbReference type="ARBA" id="ARBA00022827"/>
    </source>
</evidence>
<dbReference type="InterPro" id="IPR003171">
    <property type="entry name" value="Mehydrof_redctse-like"/>
</dbReference>
<dbReference type="GO" id="GO:0071949">
    <property type="term" value="F:FAD binding"/>
    <property type="evidence" value="ECO:0007669"/>
    <property type="project" value="TreeGrafter"/>
</dbReference>
<dbReference type="EMBL" id="UINC01103098">
    <property type="protein sequence ID" value="SVC65224.1"/>
    <property type="molecule type" value="Genomic_DNA"/>
</dbReference>
<dbReference type="InterPro" id="IPR029041">
    <property type="entry name" value="FAD-linked_oxidoreductase-like"/>
</dbReference>
<dbReference type="Gene3D" id="3.20.20.220">
    <property type="match status" value="1"/>
</dbReference>
<dbReference type="GO" id="GO:0004489">
    <property type="term" value="F:methylenetetrahydrofolate reductase [NAD(P)H] activity"/>
    <property type="evidence" value="ECO:0007669"/>
    <property type="project" value="InterPro"/>
</dbReference>
<reference evidence="7" key="1">
    <citation type="submission" date="2018-05" db="EMBL/GenBank/DDBJ databases">
        <authorList>
            <person name="Lanie J.A."/>
            <person name="Ng W.-L."/>
            <person name="Kazmierczak K.M."/>
            <person name="Andrzejewski T.M."/>
            <person name="Davidsen T.M."/>
            <person name="Wayne K.J."/>
            <person name="Tettelin H."/>
            <person name="Glass J.I."/>
            <person name="Rusch D."/>
            <person name="Podicherti R."/>
            <person name="Tsui H.-C.T."/>
            <person name="Winkler M.E."/>
        </authorList>
    </citation>
    <scope>NUCLEOTIDE SEQUENCE</scope>
</reference>
<evidence type="ECO:0000256" key="3">
    <source>
        <dbReference type="ARBA" id="ARBA00006743"/>
    </source>
</evidence>
<comment type="pathway">
    <text evidence="2">One-carbon metabolism; tetrahydrofolate interconversion.</text>
</comment>
<evidence type="ECO:0000256" key="2">
    <source>
        <dbReference type="ARBA" id="ARBA00004777"/>
    </source>
</evidence>
<keyword evidence="6" id="KW-0560">Oxidoreductase</keyword>
<dbReference type="GO" id="GO:0009086">
    <property type="term" value="P:methionine biosynthetic process"/>
    <property type="evidence" value="ECO:0007669"/>
    <property type="project" value="TreeGrafter"/>
</dbReference>
<organism evidence="7">
    <name type="scientific">marine metagenome</name>
    <dbReference type="NCBI Taxonomy" id="408172"/>
    <lineage>
        <taxon>unclassified sequences</taxon>
        <taxon>metagenomes</taxon>
        <taxon>ecological metagenomes</taxon>
    </lineage>
</organism>
<evidence type="ECO:0000313" key="7">
    <source>
        <dbReference type="EMBL" id="SVC65224.1"/>
    </source>
</evidence>
<comment type="cofactor">
    <cofactor evidence="1">
        <name>FAD</name>
        <dbReference type="ChEBI" id="CHEBI:57692"/>
    </cofactor>
</comment>
<gene>
    <name evidence="7" type="ORF">METZ01_LOCUS318078</name>
</gene>
<evidence type="ECO:0000256" key="1">
    <source>
        <dbReference type="ARBA" id="ARBA00001974"/>
    </source>
</evidence>
<dbReference type="PANTHER" id="PTHR45754:SF3">
    <property type="entry name" value="METHYLENETETRAHYDROFOLATE REDUCTASE (NADPH)"/>
    <property type="match status" value="1"/>
</dbReference>
<evidence type="ECO:0000256" key="4">
    <source>
        <dbReference type="ARBA" id="ARBA00022630"/>
    </source>
</evidence>